<feature type="compositionally biased region" description="Acidic residues" evidence="1">
    <location>
        <begin position="261"/>
        <end position="286"/>
    </location>
</feature>
<accession>A0AA39JAA9</accession>
<organism evidence="3 4">
    <name type="scientific">Armillaria tabescens</name>
    <name type="common">Ringless honey mushroom</name>
    <name type="synonym">Agaricus tabescens</name>
    <dbReference type="NCBI Taxonomy" id="1929756"/>
    <lineage>
        <taxon>Eukaryota</taxon>
        <taxon>Fungi</taxon>
        <taxon>Dikarya</taxon>
        <taxon>Basidiomycota</taxon>
        <taxon>Agaricomycotina</taxon>
        <taxon>Agaricomycetes</taxon>
        <taxon>Agaricomycetidae</taxon>
        <taxon>Agaricales</taxon>
        <taxon>Marasmiineae</taxon>
        <taxon>Physalacriaceae</taxon>
        <taxon>Desarmillaria</taxon>
    </lineage>
</organism>
<comment type="caution">
    <text evidence="3">The sequence shown here is derived from an EMBL/GenBank/DDBJ whole genome shotgun (WGS) entry which is preliminary data.</text>
</comment>
<name>A0AA39JAA9_ARMTA</name>
<keyword evidence="2" id="KW-0732">Signal</keyword>
<protein>
    <submittedName>
        <fullName evidence="3">Uncharacterized protein</fullName>
    </submittedName>
</protein>
<feature type="signal peptide" evidence="2">
    <location>
        <begin position="1"/>
        <end position="20"/>
    </location>
</feature>
<proteinExistence type="predicted"/>
<feature type="region of interest" description="Disordered" evidence="1">
    <location>
        <begin position="100"/>
        <end position="121"/>
    </location>
</feature>
<dbReference type="GeneID" id="85363558"/>
<gene>
    <name evidence="3" type="ORF">EV420DRAFT_1735664</name>
</gene>
<dbReference type="EMBL" id="JAUEPS010000090">
    <property type="protein sequence ID" value="KAK0439087.1"/>
    <property type="molecule type" value="Genomic_DNA"/>
</dbReference>
<evidence type="ECO:0000313" key="3">
    <source>
        <dbReference type="EMBL" id="KAK0439087.1"/>
    </source>
</evidence>
<keyword evidence="4" id="KW-1185">Reference proteome</keyword>
<evidence type="ECO:0000256" key="2">
    <source>
        <dbReference type="SAM" id="SignalP"/>
    </source>
</evidence>
<feature type="chain" id="PRO_5041282638" evidence="2">
    <location>
        <begin position="21"/>
        <end position="299"/>
    </location>
</feature>
<reference evidence="3" key="1">
    <citation type="submission" date="2023-06" db="EMBL/GenBank/DDBJ databases">
        <authorList>
            <consortium name="Lawrence Berkeley National Laboratory"/>
            <person name="Ahrendt S."/>
            <person name="Sahu N."/>
            <person name="Indic B."/>
            <person name="Wong-Bajracharya J."/>
            <person name="Merenyi Z."/>
            <person name="Ke H.-M."/>
            <person name="Monk M."/>
            <person name="Kocsube S."/>
            <person name="Drula E."/>
            <person name="Lipzen A."/>
            <person name="Balint B."/>
            <person name="Henrissat B."/>
            <person name="Andreopoulos B."/>
            <person name="Martin F.M."/>
            <person name="Harder C.B."/>
            <person name="Rigling D."/>
            <person name="Ford K.L."/>
            <person name="Foster G.D."/>
            <person name="Pangilinan J."/>
            <person name="Papanicolaou A."/>
            <person name="Barry K."/>
            <person name="LaButti K."/>
            <person name="Viragh M."/>
            <person name="Koriabine M."/>
            <person name="Yan M."/>
            <person name="Riley R."/>
            <person name="Champramary S."/>
            <person name="Plett K.L."/>
            <person name="Tsai I.J."/>
            <person name="Slot J."/>
            <person name="Sipos G."/>
            <person name="Plett J."/>
            <person name="Nagy L.G."/>
            <person name="Grigoriev I.V."/>
        </authorList>
    </citation>
    <scope>NUCLEOTIDE SEQUENCE</scope>
    <source>
        <strain evidence="3">CCBAS 213</strain>
    </source>
</reference>
<dbReference type="Proteomes" id="UP001175211">
    <property type="component" value="Unassembled WGS sequence"/>
</dbReference>
<feature type="compositionally biased region" description="Basic and acidic residues" evidence="1">
    <location>
        <begin position="100"/>
        <end position="111"/>
    </location>
</feature>
<evidence type="ECO:0000256" key="1">
    <source>
        <dbReference type="SAM" id="MobiDB-lite"/>
    </source>
</evidence>
<feature type="region of interest" description="Disordered" evidence="1">
    <location>
        <begin position="255"/>
        <end position="299"/>
    </location>
</feature>
<dbReference type="RefSeq" id="XP_060323157.1">
    <property type="nucleotide sequence ID" value="XM_060480010.1"/>
</dbReference>
<dbReference type="AlphaFoldDB" id="A0AA39JAA9"/>
<evidence type="ECO:0000313" key="4">
    <source>
        <dbReference type="Proteomes" id="UP001175211"/>
    </source>
</evidence>
<sequence length="299" mass="33011">MSFFFAFALLLPLTSSPSLAFFLLRRTIMSTYSSDDFPMPTDLEIKLFDDIMDTLGAENRHLSDDFPMPTEVELAAFDELMNGIGAVLDAAGQENMLPKVNDDHASKKRPLDFSSPPPARRKMRRVRALLTPSPPPTAVTDGSLVTRVRALLTPSPPPTVLADVSPSSSQKADIYYGWGESPLCNDPSCSDGDASEYASSLAAHIDSVDSDSYKEDKDYEFDDFVVADDVIQMQSQVCFHEEAIEKWEESLFGEEFIPSDSLDEGESGSDLADAEAWEDDESEAWEDDKSGSSFLQQDK</sequence>